<comment type="caution">
    <text evidence="1">The sequence shown here is derived from an EMBL/GenBank/DDBJ whole genome shotgun (WGS) entry which is preliminary data.</text>
</comment>
<gene>
    <name evidence="1" type="ORF">MILVUS5_LOCUS31426</name>
</gene>
<organism evidence="1 2">
    <name type="scientific">Trifolium pratense</name>
    <name type="common">Red clover</name>
    <dbReference type="NCBI Taxonomy" id="57577"/>
    <lineage>
        <taxon>Eukaryota</taxon>
        <taxon>Viridiplantae</taxon>
        <taxon>Streptophyta</taxon>
        <taxon>Embryophyta</taxon>
        <taxon>Tracheophyta</taxon>
        <taxon>Spermatophyta</taxon>
        <taxon>Magnoliopsida</taxon>
        <taxon>eudicotyledons</taxon>
        <taxon>Gunneridae</taxon>
        <taxon>Pentapetalae</taxon>
        <taxon>rosids</taxon>
        <taxon>fabids</taxon>
        <taxon>Fabales</taxon>
        <taxon>Fabaceae</taxon>
        <taxon>Papilionoideae</taxon>
        <taxon>50 kb inversion clade</taxon>
        <taxon>NPAAA clade</taxon>
        <taxon>Hologalegina</taxon>
        <taxon>IRL clade</taxon>
        <taxon>Trifolieae</taxon>
        <taxon>Trifolium</taxon>
    </lineage>
</organism>
<protein>
    <submittedName>
        <fullName evidence="1">Uncharacterized protein</fullName>
    </submittedName>
</protein>
<sequence>MVRSRSHNVSKSTRILRVVYDDPDATDSSSDEERRWAAEIHNPIKGKREWLGTFDTAEEASKVYEAKKLEFEAITKVKNSASNNVASIETMVAILNEKKSDTLNVSSSLLQWVDCVSNLFESGEFSSDEPILESLESNPLEGEFMEQNLLDLCPLDKVRKPDVDATSDMSRIELNWLTFDELGWSLKYLDDLGLLDDL</sequence>
<proteinExistence type="predicted"/>
<keyword evidence="2" id="KW-1185">Reference proteome</keyword>
<evidence type="ECO:0000313" key="2">
    <source>
        <dbReference type="Proteomes" id="UP001177021"/>
    </source>
</evidence>
<name>A0ACB0LDR2_TRIPR</name>
<reference evidence="1" key="1">
    <citation type="submission" date="2023-10" db="EMBL/GenBank/DDBJ databases">
        <authorList>
            <person name="Rodriguez Cubillos JULIANA M."/>
            <person name="De Vega J."/>
        </authorList>
    </citation>
    <scope>NUCLEOTIDE SEQUENCE</scope>
</reference>
<dbReference type="EMBL" id="CASHSV030000513">
    <property type="protein sequence ID" value="CAJ2666657.1"/>
    <property type="molecule type" value="Genomic_DNA"/>
</dbReference>
<evidence type="ECO:0000313" key="1">
    <source>
        <dbReference type="EMBL" id="CAJ2666657.1"/>
    </source>
</evidence>
<dbReference type="Proteomes" id="UP001177021">
    <property type="component" value="Unassembled WGS sequence"/>
</dbReference>
<accession>A0ACB0LDR2</accession>